<evidence type="ECO:0000256" key="2">
    <source>
        <dbReference type="ARBA" id="ARBA00022617"/>
    </source>
</evidence>
<gene>
    <name evidence="9" type="ORF">MGWOODY_Smn1367</name>
</gene>
<evidence type="ECO:0000313" key="9">
    <source>
        <dbReference type="EMBL" id="CUS46858.1"/>
    </source>
</evidence>
<keyword evidence="4" id="KW-0479">Metal-binding</keyword>
<keyword evidence="2" id="KW-0349">Heme</keyword>
<name>A0A160TPX4_9ZZZZ</name>
<proteinExistence type="predicted"/>
<dbReference type="CDD" id="cd03499">
    <property type="entry name" value="SQR_TypeC_SdhC"/>
    <property type="match status" value="1"/>
</dbReference>
<dbReference type="InterPro" id="IPR018495">
    <property type="entry name" value="Succ_DH_cyt_bsu_CS"/>
</dbReference>
<feature type="transmembrane region" description="Helical" evidence="8">
    <location>
        <begin position="52"/>
        <end position="70"/>
    </location>
</feature>
<evidence type="ECO:0000256" key="1">
    <source>
        <dbReference type="ARBA" id="ARBA00004141"/>
    </source>
</evidence>
<dbReference type="GO" id="GO:0046872">
    <property type="term" value="F:metal ion binding"/>
    <property type="evidence" value="ECO:0007669"/>
    <property type="project" value="UniProtKB-KW"/>
</dbReference>
<dbReference type="EMBL" id="CZQE01000403">
    <property type="protein sequence ID" value="CUS46858.1"/>
    <property type="molecule type" value="Genomic_DNA"/>
</dbReference>
<keyword evidence="5 8" id="KW-1133">Transmembrane helix</keyword>
<dbReference type="NCBIfam" id="TIGR02970">
    <property type="entry name" value="succ_dehyd_cytB"/>
    <property type="match status" value="1"/>
</dbReference>
<dbReference type="SUPFAM" id="SSF81343">
    <property type="entry name" value="Fumarate reductase respiratory complex transmembrane subunits"/>
    <property type="match status" value="1"/>
</dbReference>
<evidence type="ECO:0000256" key="7">
    <source>
        <dbReference type="ARBA" id="ARBA00023136"/>
    </source>
</evidence>
<evidence type="ECO:0000256" key="5">
    <source>
        <dbReference type="ARBA" id="ARBA00022989"/>
    </source>
</evidence>
<dbReference type="AlphaFoldDB" id="A0A160TPX4"/>
<dbReference type="Pfam" id="PF01127">
    <property type="entry name" value="Sdh_cyt"/>
    <property type="match status" value="1"/>
</dbReference>
<dbReference type="Gene3D" id="1.20.1300.10">
    <property type="entry name" value="Fumarate reductase/succinate dehydrogenase, transmembrane subunit"/>
    <property type="match status" value="1"/>
</dbReference>
<organism evidence="9">
    <name type="scientific">hydrothermal vent metagenome</name>
    <dbReference type="NCBI Taxonomy" id="652676"/>
    <lineage>
        <taxon>unclassified sequences</taxon>
        <taxon>metagenomes</taxon>
        <taxon>ecological metagenomes</taxon>
    </lineage>
</organism>
<evidence type="ECO:0000256" key="6">
    <source>
        <dbReference type="ARBA" id="ARBA00023004"/>
    </source>
</evidence>
<reference evidence="9" key="1">
    <citation type="submission" date="2015-10" db="EMBL/GenBank/DDBJ databases">
        <authorList>
            <person name="Gilbert D.G."/>
        </authorList>
    </citation>
    <scope>NUCLEOTIDE SEQUENCE</scope>
</reference>
<dbReference type="InterPro" id="IPR034804">
    <property type="entry name" value="SQR/QFR_C/D"/>
</dbReference>
<keyword evidence="3 8" id="KW-0812">Transmembrane</keyword>
<keyword evidence="6" id="KW-0408">Iron</keyword>
<feature type="transmembrane region" description="Helical" evidence="8">
    <location>
        <begin position="12"/>
        <end position="32"/>
    </location>
</feature>
<comment type="subcellular location">
    <subcellularLocation>
        <location evidence="1">Membrane</location>
        <topology evidence="1">Multi-pass membrane protein</topology>
    </subcellularLocation>
</comment>
<dbReference type="PROSITE" id="PS01001">
    <property type="entry name" value="SDH_CYT_2"/>
    <property type="match status" value="1"/>
</dbReference>
<dbReference type="GO" id="GO:0006099">
    <property type="term" value="P:tricarboxylic acid cycle"/>
    <property type="evidence" value="ECO:0007669"/>
    <property type="project" value="InterPro"/>
</dbReference>
<sequence length="115" mass="12335">MTVSILHRVTGDGLATVGTILLVWWLAALAGGKETYAAFTDIFTYADGRLNIVGYVFGIGLTLSLFQHIATGIRHFIMDAGAGFELKTNRAGSWFTFVASIGLTAAFWAYILGGK</sequence>
<keyword evidence="7 8" id="KW-0472">Membrane</keyword>
<dbReference type="PIRSF" id="PIRSF000178">
    <property type="entry name" value="SDH_cyt_b560"/>
    <property type="match status" value="1"/>
</dbReference>
<accession>A0A160TPX4</accession>
<dbReference type="InterPro" id="IPR000701">
    <property type="entry name" value="SuccDH_FuR_B_TM-su"/>
</dbReference>
<evidence type="ECO:0000256" key="3">
    <source>
        <dbReference type="ARBA" id="ARBA00022692"/>
    </source>
</evidence>
<feature type="transmembrane region" description="Helical" evidence="8">
    <location>
        <begin position="91"/>
        <end position="111"/>
    </location>
</feature>
<evidence type="ECO:0000256" key="8">
    <source>
        <dbReference type="SAM" id="Phobius"/>
    </source>
</evidence>
<protein>
    <submittedName>
        <fullName evidence="9">Succinate dehydrogenase cytochrome b-556 subunit</fullName>
    </submittedName>
</protein>
<dbReference type="GO" id="GO:0016020">
    <property type="term" value="C:membrane"/>
    <property type="evidence" value="ECO:0007669"/>
    <property type="project" value="UniProtKB-SubCell"/>
</dbReference>
<dbReference type="GO" id="GO:0009055">
    <property type="term" value="F:electron transfer activity"/>
    <property type="evidence" value="ECO:0007669"/>
    <property type="project" value="InterPro"/>
</dbReference>
<evidence type="ECO:0000256" key="4">
    <source>
        <dbReference type="ARBA" id="ARBA00022723"/>
    </source>
</evidence>
<dbReference type="InterPro" id="IPR014314">
    <property type="entry name" value="Succ_DH_cytb556"/>
</dbReference>